<feature type="compositionally biased region" description="Basic and acidic residues" evidence="1">
    <location>
        <begin position="95"/>
        <end position="105"/>
    </location>
</feature>
<feature type="region of interest" description="Disordered" evidence="1">
    <location>
        <begin position="82"/>
        <end position="105"/>
    </location>
</feature>
<reference evidence="2 3" key="1">
    <citation type="journal article" date="2019" name="Appl. Environ. Microbiol.">
        <title>Clostridium scindens ATCC 35704: integration of nutritional requirements, the complete genome sequence, and global transcriptional responses to bile acids.</title>
        <authorList>
            <person name="Devendran S."/>
            <person name="Shrestha R."/>
            <person name="Alves J.M.P."/>
            <person name="Wolf P.G."/>
            <person name="Ly L."/>
            <person name="Hernandez A.G."/>
            <person name="Mendez-Garcia C."/>
            <person name="Inboden A."/>
            <person name="Wiley J."/>
            <person name="Paul O."/>
            <person name="Allen A."/>
            <person name="Springer E."/>
            <person name="Wright C.L."/>
            <person name="Fields C.J."/>
            <person name="Daniel S.L."/>
            <person name="Ridlon J.M."/>
        </authorList>
    </citation>
    <scope>NUCLEOTIDE SEQUENCE [LARGE SCALE GENOMIC DNA]</scope>
    <source>
        <strain evidence="2 3">ATCC 35704</strain>
    </source>
</reference>
<proteinExistence type="predicted"/>
<protein>
    <submittedName>
        <fullName evidence="2">Uncharacterized protein</fullName>
    </submittedName>
</protein>
<evidence type="ECO:0000313" key="2">
    <source>
        <dbReference type="EMBL" id="QBF74672.1"/>
    </source>
</evidence>
<evidence type="ECO:0000256" key="1">
    <source>
        <dbReference type="SAM" id="MobiDB-lite"/>
    </source>
</evidence>
<keyword evidence="3" id="KW-1185">Reference proteome</keyword>
<dbReference type="KEGG" id="csci:HDCHBGLK_02074"/>
<evidence type="ECO:0000313" key="3">
    <source>
        <dbReference type="Proteomes" id="UP000289664"/>
    </source>
</evidence>
<gene>
    <name evidence="2" type="ORF">HDCHBGLK_02074</name>
</gene>
<name>A0A494WKU5_CLOS5</name>
<dbReference type="AlphaFoldDB" id="A0A494WKU5"/>
<accession>A0A494WKU5</accession>
<feature type="compositionally biased region" description="Basic residues" evidence="1">
    <location>
        <begin position="85"/>
        <end position="94"/>
    </location>
</feature>
<sequence>MTEREICGSFRRAENQKQQIQILTELTCKSKYQIIGILLRNGEKVPKSIENQLYKRLDALDAQIFECEMEYKEIVTALTGENRRKEHGNRIQRHGRTEQEQQGRS</sequence>
<organism evidence="2 3">
    <name type="scientific">Clostridium scindens (strain ATCC 35704 / DSM 5676 / VPI 13733 / 19)</name>
    <dbReference type="NCBI Taxonomy" id="411468"/>
    <lineage>
        <taxon>Bacteria</taxon>
        <taxon>Bacillati</taxon>
        <taxon>Bacillota</taxon>
        <taxon>Clostridia</taxon>
        <taxon>Lachnospirales</taxon>
        <taxon>Lachnospiraceae</taxon>
    </lineage>
</organism>
<dbReference type="Proteomes" id="UP000289664">
    <property type="component" value="Chromosome"/>
</dbReference>
<dbReference type="EMBL" id="CP036170">
    <property type="protein sequence ID" value="QBF74672.1"/>
    <property type="molecule type" value="Genomic_DNA"/>
</dbReference>